<dbReference type="EMBL" id="HBKO01006854">
    <property type="protein sequence ID" value="CAE2197932.1"/>
    <property type="molecule type" value="Transcribed_RNA"/>
</dbReference>
<reference evidence="1" key="1">
    <citation type="submission" date="2021-01" db="EMBL/GenBank/DDBJ databases">
        <authorList>
            <person name="Corre E."/>
            <person name="Pelletier E."/>
            <person name="Niang G."/>
            <person name="Scheremetjew M."/>
            <person name="Finn R."/>
            <person name="Kale V."/>
            <person name="Holt S."/>
            <person name="Cochrane G."/>
            <person name="Meng A."/>
            <person name="Brown T."/>
            <person name="Cohen L."/>
        </authorList>
    </citation>
    <scope>NUCLEOTIDE SEQUENCE</scope>
    <source>
        <strain evidence="1">UIO037</strain>
    </source>
</reference>
<sequence>MVILTGNIHGVIHLTLGNYHPWGGAPHWIPIPCVWMLEHESIIEAPELFVAALIGFRCWCPPFHWSFSKISQSDPLVNEFNKAADAETGSWKKVQAAFDFITLNKDDISMSDELIRKVFYKEVTMEEALEQHNHERLVAKVSQKAEIPPWLQDPSNSMENGSAASLTSSTALVTPVKPAPAHMSVALPSTNGSQPPWLMKSPTPSKSSNGLVKYATMDMGLFDALHATGLERCAPRLTAMDVNTVNAFLSLGGSFGEGSIDESEIQTIHAELQGSPPSEDNWPAGPTGVRAIRRIILELRDARREAMAMTSRTSSSGPSVPGFGDKSIVTLDV</sequence>
<evidence type="ECO:0000313" key="1">
    <source>
        <dbReference type="EMBL" id="CAE2197932.1"/>
    </source>
</evidence>
<protein>
    <submittedName>
        <fullName evidence="1">Uncharacterized protein</fullName>
    </submittedName>
</protein>
<gene>
    <name evidence="1" type="ORF">CPOL0286_LOCUS3286</name>
</gene>
<proteinExistence type="predicted"/>
<dbReference type="AlphaFoldDB" id="A0A7S4HG96"/>
<name>A0A7S4HG96_9EUKA</name>
<organism evidence="1">
    <name type="scientific">Prymnesium polylepis</name>
    <dbReference type="NCBI Taxonomy" id="72548"/>
    <lineage>
        <taxon>Eukaryota</taxon>
        <taxon>Haptista</taxon>
        <taxon>Haptophyta</taxon>
        <taxon>Prymnesiophyceae</taxon>
        <taxon>Prymnesiales</taxon>
        <taxon>Prymnesiaceae</taxon>
        <taxon>Prymnesium</taxon>
    </lineage>
</organism>
<accession>A0A7S4HG96</accession>